<name>A0A382UT77_9ZZZZ</name>
<dbReference type="AlphaFoldDB" id="A0A382UT77"/>
<protein>
    <recommendedName>
        <fullName evidence="2">Protease modulator HflC</fullName>
    </recommendedName>
</protein>
<reference evidence="1" key="1">
    <citation type="submission" date="2018-05" db="EMBL/GenBank/DDBJ databases">
        <authorList>
            <person name="Lanie J.A."/>
            <person name="Ng W.-L."/>
            <person name="Kazmierczak K.M."/>
            <person name="Andrzejewski T.M."/>
            <person name="Davidsen T.M."/>
            <person name="Wayne K.J."/>
            <person name="Tettelin H."/>
            <person name="Glass J.I."/>
            <person name="Rusch D."/>
            <person name="Podicherti R."/>
            <person name="Tsui H.-C.T."/>
            <person name="Winkler M.E."/>
        </authorList>
    </citation>
    <scope>NUCLEOTIDE SEQUENCE</scope>
</reference>
<proteinExistence type="predicted"/>
<accession>A0A382UT77</accession>
<organism evidence="1">
    <name type="scientific">marine metagenome</name>
    <dbReference type="NCBI Taxonomy" id="408172"/>
    <lineage>
        <taxon>unclassified sequences</taxon>
        <taxon>metagenomes</taxon>
        <taxon>ecological metagenomes</taxon>
    </lineage>
</organism>
<evidence type="ECO:0008006" key="2">
    <source>
        <dbReference type="Google" id="ProtNLM"/>
    </source>
</evidence>
<feature type="non-terminal residue" evidence="1">
    <location>
        <position position="1"/>
    </location>
</feature>
<dbReference type="EMBL" id="UINC01146624">
    <property type="protein sequence ID" value="SVD37463.1"/>
    <property type="molecule type" value="Genomic_DNA"/>
</dbReference>
<gene>
    <name evidence="1" type="ORF">METZ01_LOCUS390317</name>
</gene>
<evidence type="ECO:0000313" key="1">
    <source>
        <dbReference type="EMBL" id="SVD37463.1"/>
    </source>
</evidence>
<sequence>DPDFYEFVRTLETYKKIIDGETTLVLPVDSDLFKLLGNQ</sequence>